<keyword evidence="6 8" id="KW-1133">Transmembrane helix</keyword>
<feature type="transmembrane region" description="Helical" evidence="8">
    <location>
        <begin position="216"/>
        <end position="237"/>
    </location>
</feature>
<keyword evidence="5" id="KW-0201">Cytochrome c-type biogenesis</keyword>
<evidence type="ECO:0000256" key="6">
    <source>
        <dbReference type="ARBA" id="ARBA00022989"/>
    </source>
</evidence>
<sequence length="269" mass="29314">MRVDERTPFTSGSRAPADRRTLGWLAGALGCAALTTGLLIAPADRVQGDAQRLMYLHVPAAWTAFLAFAVVLLASGAYLIWRDLRWDRCARAAAEIGVVLTALTIVLGSLWGRLAWGTWWAWDPRLVSTALLFLVYAGYLTLRHTWSTPDDDRTGARGRPARHDAIAAHRVARPAAILGIVGFVLVPVVHWSVSWWRSLHQQATVLGPEKPPMDLLMGAALALSVLAFSVAAGWLFLRRVATLEDRVLGPAVRTAGPRPAPSPGRRGRR</sequence>
<evidence type="ECO:0000259" key="9">
    <source>
        <dbReference type="Pfam" id="PF01578"/>
    </source>
</evidence>
<dbReference type="InterPro" id="IPR003557">
    <property type="entry name" value="Cyt_c_biogenesis_CcmC"/>
</dbReference>
<dbReference type="InterPro" id="IPR002541">
    <property type="entry name" value="Cyt_c_assembly"/>
</dbReference>
<dbReference type="PANTHER" id="PTHR30071:SF1">
    <property type="entry name" value="CYTOCHROME B_B6 PROTEIN-RELATED"/>
    <property type="match status" value="1"/>
</dbReference>
<dbReference type="Proteomes" id="UP001597260">
    <property type="component" value="Unassembled WGS sequence"/>
</dbReference>
<feature type="transmembrane region" description="Helical" evidence="8">
    <location>
        <begin position="126"/>
        <end position="142"/>
    </location>
</feature>
<protein>
    <recommendedName>
        <fullName evidence="3">Heme exporter protein C</fullName>
    </recommendedName>
</protein>
<dbReference type="PANTHER" id="PTHR30071">
    <property type="entry name" value="HEME EXPORTER PROTEIN C"/>
    <property type="match status" value="1"/>
</dbReference>
<reference evidence="11" key="1">
    <citation type="journal article" date="2019" name="Int. J. Syst. Evol. Microbiol.">
        <title>The Global Catalogue of Microorganisms (GCM) 10K type strain sequencing project: providing services to taxonomists for standard genome sequencing and annotation.</title>
        <authorList>
            <consortium name="The Broad Institute Genomics Platform"/>
            <consortium name="The Broad Institute Genome Sequencing Center for Infectious Disease"/>
            <person name="Wu L."/>
            <person name="Ma J."/>
        </authorList>
    </citation>
    <scope>NUCLEOTIDE SEQUENCE [LARGE SCALE GENOMIC DNA]</scope>
    <source>
        <strain evidence="11">JCM 31037</strain>
    </source>
</reference>
<feature type="transmembrane region" description="Helical" evidence="8">
    <location>
        <begin position="61"/>
        <end position="81"/>
    </location>
</feature>
<evidence type="ECO:0000256" key="8">
    <source>
        <dbReference type="SAM" id="Phobius"/>
    </source>
</evidence>
<proteinExistence type="inferred from homology"/>
<evidence type="ECO:0000256" key="4">
    <source>
        <dbReference type="ARBA" id="ARBA00022692"/>
    </source>
</evidence>
<evidence type="ECO:0000256" key="1">
    <source>
        <dbReference type="ARBA" id="ARBA00004141"/>
    </source>
</evidence>
<dbReference type="InterPro" id="IPR045062">
    <property type="entry name" value="Cyt_c_biogenesis_CcsA/CcmC"/>
</dbReference>
<feature type="transmembrane region" description="Helical" evidence="8">
    <location>
        <begin position="21"/>
        <end position="41"/>
    </location>
</feature>
<keyword evidence="4 8" id="KW-0812">Transmembrane</keyword>
<keyword evidence="7 8" id="KW-0472">Membrane</keyword>
<dbReference type="PROSITE" id="PS51257">
    <property type="entry name" value="PROKAR_LIPOPROTEIN"/>
    <property type="match status" value="1"/>
</dbReference>
<evidence type="ECO:0000256" key="5">
    <source>
        <dbReference type="ARBA" id="ARBA00022748"/>
    </source>
</evidence>
<feature type="domain" description="Cytochrome c assembly protein" evidence="9">
    <location>
        <begin position="31"/>
        <end position="144"/>
    </location>
</feature>
<evidence type="ECO:0000256" key="3">
    <source>
        <dbReference type="ARBA" id="ARBA00016463"/>
    </source>
</evidence>
<dbReference type="Pfam" id="PF01578">
    <property type="entry name" value="Cytochrom_C_asm"/>
    <property type="match status" value="1"/>
</dbReference>
<dbReference type="PRINTS" id="PR01386">
    <property type="entry name" value="CCMCBIOGNSIS"/>
</dbReference>
<evidence type="ECO:0000313" key="11">
    <source>
        <dbReference type="Proteomes" id="UP001597260"/>
    </source>
</evidence>
<comment type="caution">
    <text evidence="10">The sequence shown here is derived from an EMBL/GenBank/DDBJ whole genome shotgun (WGS) entry which is preliminary data.</text>
</comment>
<comment type="similarity">
    <text evidence="2">Belongs to the CcmC/CycZ/HelC family.</text>
</comment>
<accession>A0ABW3YLY9</accession>
<feature type="transmembrane region" description="Helical" evidence="8">
    <location>
        <begin position="175"/>
        <end position="196"/>
    </location>
</feature>
<name>A0ABW3YLY9_9ACTN</name>
<evidence type="ECO:0000313" key="10">
    <source>
        <dbReference type="EMBL" id="MFD1324194.1"/>
    </source>
</evidence>
<keyword evidence="11" id="KW-1185">Reference proteome</keyword>
<comment type="subcellular location">
    <subcellularLocation>
        <location evidence="1">Membrane</location>
        <topology evidence="1">Multi-pass membrane protein</topology>
    </subcellularLocation>
</comment>
<evidence type="ECO:0000256" key="2">
    <source>
        <dbReference type="ARBA" id="ARBA00005840"/>
    </source>
</evidence>
<evidence type="ECO:0000256" key="7">
    <source>
        <dbReference type="ARBA" id="ARBA00023136"/>
    </source>
</evidence>
<dbReference type="RefSeq" id="WP_377574421.1">
    <property type="nucleotide sequence ID" value="NZ_JBHTMP010000043.1"/>
</dbReference>
<organism evidence="10 11">
    <name type="scientific">Micromonospora sonneratiae</name>
    <dbReference type="NCBI Taxonomy" id="1184706"/>
    <lineage>
        <taxon>Bacteria</taxon>
        <taxon>Bacillati</taxon>
        <taxon>Actinomycetota</taxon>
        <taxon>Actinomycetes</taxon>
        <taxon>Micromonosporales</taxon>
        <taxon>Micromonosporaceae</taxon>
        <taxon>Micromonospora</taxon>
    </lineage>
</organism>
<gene>
    <name evidence="10" type="primary">ccsA</name>
    <name evidence="10" type="ORF">ACFQ4H_24200</name>
</gene>
<dbReference type="EMBL" id="JBHTMP010000043">
    <property type="protein sequence ID" value="MFD1324194.1"/>
    <property type="molecule type" value="Genomic_DNA"/>
</dbReference>
<feature type="transmembrane region" description="Helical" evidence="8">
    <location>
        <begin position="93"/>
        <end position="114"/>
    </location>
</feature>